<comment type="caution">
    <text evidence="1">The sequence shown here is derived from an EMBL/GenBank/DDBJ whole genome shotgun (WGS) entry which is preliminary data.</text>
</comment>
<evidence type="ECO:0000313" key="2">
    <source>
        <dbReference type="Proteomes" id="UP001302676"/>
    </source>
</evidence>
<dbReference type="Gene3D" id="3.20.170.20">
    <property type="entry name" value="Protein of unknown function DUF952"/>
    <property type="match status" value="1"/>
</dbReference>
<dbReference type="RefSeq" id="XP_062633221.1">
    <property type="nucleotide sequence ID" value="XM_062784918.1"/>
</dbReference>
<dbReference type="GeneID" id="87821531"/>
<dbReference type="InterPro" id="IPR009297">
    <property type="entry name" value="DUF952"/>
</dbReference>
<dbReference type="Proteomes" id="UP001302676">
    <property type="component" value="Unassembled WGS sequence"/>
</dbReference>
<evidence type="ECO:0000313" key="1">
    <source>
        <dbReference type="EMBL" id="KAK4139850.1"/>
    </source>
</evidence>
<dbReference type="AlphaFoldDB" id="A0AAN6ZHX9"/>
<gene>
    <name evidence="1" type="ORF">C8A04DRAFT_40377</name>
</gene>
<keyword evidence="2" id="KW-1185">Reference proteome</keyword>
<dbReference type="SUPFAM" id="SSF56399">
    <property type="entry name" value="ADP-ribosylation"/>
    <property type="match status" value="1"/>
</dbReference>
<protein>
    <recommendedName>
        <fullName evidence="3">DUF952 domain-containing protein</fullName>
    </recommendedName>
</protein>
<dbReference type="EMBL" id="MU853647">
    <property type="protein sequence ID" value="KAK4139850.1"/>
    <property type="molecule type" value="Genomic_DNA"/>
</dbReference>
<dbReference type="Pfam" id="PF06108">
    <property type="entry name" value="DUF952"/>
    <property type="match status" value="1"/>
</dbReference>
<dbReference type="PANTHER" id="PTHR34129">
    <property type="entry name" value="BLR1139 PROTEIN"/>
    <property type="match status" value="1"/>
</dbReference>
<organism evidence="1 2">
    <name type="scientific">Dichotomopilus funicola</name>
    <dbReference type="NCBI Taxonomy" id="1934379"/>
    <lineage>
        <taxon>Eukaryota</taxon>
        <taxon>Fungi</taxon>
        <taxon>Dikarya</taxon>
        <taxon>Ascomycota</taxon>
        <taxon>Pezizomycotina</taxon>
        <taxon>Sordariomycetes</taxon>
        <taxon>Sordariomycetidae</taxon>
        <taxon>Sordariales</taxon>
        <taxon>Chaetomiaceae</taxon>
        <taxon>Dichotomopilus</taxon>
    </lineage>
</organism>
<reference evidence="1" key="2">
    <citation type="submission" date="2023-05" db="EMBL/GenBank/DDBJ databases">
        <authorList>
            <consortium name="Lawrence Berkeley National Laboratory"/>
            <person name="Steindorff A."/>
            <person name="Hensen N."/>
            <person name="Bonometti L."/>
            <person name="Westerberg I."/>
            <person name="Brannstrom I.O."/>
            <person name="Guillou S."/>
            <person name="Cros-Aarteil S."/>
            <person name="Calhoun S."/>
            <person name="Haridas S."/>
            <person name="Kuo A."/>
            <person name="Mondo S."/>
            <person name="Pangilinan J."/>
            <person name="Riley R."/>
            <person name="Labutti K."/>
            <person name="Andreopoulos B."/>
            <person name="Lipzen A."/>
            <person name="Chen C."/>
            <person name="Yanf M."/>
            <person name="Daum C."/>
            <person name="Ng V."/>
            <person name="Clum A."/>
            <person name="Ohm R."/>
            <person name="Martin F."/>
            <person name="Silar P."/>
            <person name="Natvig D."/>
            <person name="Lalanne C."/>
            <person name="Gautier V."/>
            <person name="Ament-Velasquez S.L."/>
            <person name="Kruys A."/>
            <person name="Hutchinson M.I."/>
            <person name="Powell A.J."/>
            <person name="Barry K."/>
            <person name="Miller A.N."/>
            <person name="Grigoriev I.V."/>
            <person name="Debuchy R."/>
            <person name="Gladieux P."/>
            <person name="Thoren M.H."/>
            <person name="Johannesson H."/>
        </authorList>
    </citation>
    <scope>NUCLEOTIDE SEQUENCE</scope>
    <source>
        <strain evidence="1">CBS 141.50</strain>
    </source>
</reference>
<proteinExistence type="predicted"/>
<evidence type="ECO:0008006" key="3">
    <source>
        <dbReference type="Google" id="ProtNLM"/>
    </source>
</evidence>
<accession>A0AAN6ZHX9</accession>
<reference evidence="1" key="1">
    <citation type="journal article" date="2023" name="Mol. Phylogenet. Evol.">
        <title>Genome-scale phylogeny and comparative genomics of the fungal order Sordariales.</title>
        <authorList>
            <person name="Hensen N."/>
            <person name="Bonometti L."/>
            <person name="Westerberg I."/>
            <person name="Brannstrom I.O."/>
            <person name="Guillou S."/>
            <person name="Cros-Aarteil S."/>
            <person name="Calhoun S."/>
            <person name="Haridas S."/>
            <person name="Kuo A."/>
            <person name="Mondo S."/>
            <person name="Pangilinan J."/>
            <person name="Riley R."/>
            <person name="LaButti K."/>
            <person name="Andreopoulos B."/>
            <person name="Lipzen A."/>
            <person name="Chen C."/>
            <person name="Yan M."/>
            <person name="Daum C."/>
            <person name="Ng V."/>
            <person name="Clum A."/>
            <person name="Steindorff A."/>
            <person name="Ohm R.A."/>
            <person name="Martin F."/>
            <person name="Silar P."/>
            <person name="Natvig D.O."/>
            <person name="Lalanne C."/>
            <person name="Gautier V."/>
            <person name="Ament-Velasquez S.L."/>
            <person name="Kruys A."/>
            <person name="Hutchinson M.I."/>
            <person name="Powell A.J."/>
            <person name="Barry K."/>
            <person name="Miller A.N."/>
            <person name="Grigoriev I.V."/>
            <person name="Debuchy R."/>
            <person name="Gladieux P."/>
            <person name="Hiltunen Thoren M."/>
            <person name="Johannesson H."/>
        </authorList>
    </citation>
    <scope>NUCLEOTIDE SEQUENCE</scope>
    <source>
        <strain evidence="1">CBS 141.50</strain>
    </source>
</reference>
<dbReference type="PANTHER" id="PTHR34129:SF1">
    <property type="entry name" value="DUF952 DOMAIN-CONTAINING PROTEIN"/>
    <property type="match status" value="1"/>
</dbReference>
<sequence length="139" mass="15380">MSTIIPPSPLPEYVYKIIPTPPPSPIPTPYPLSPLDQQDGFVHLSTAKQIPTTASLFFTTTPTLTILKLRLSNFDPASVKWDEVPGTNGCPHLYGNFGGGDVVGWKTFQRESKSEGQDGEVKSWKEVFEEEERGEGFLE</sequence>
<name>A0AAN6ZHX9_9PEZI</name>